<evidence type="ECO:0000256" key="6">
    <source>
        <dbReference type="RuleBase" id="RU000492"/>
    </source>
</evidence>
<dbReference type="Pfam" id="PF00271">
    <property type="entry name" value="Helicase_C"/>
    <property type="match status" value="1"/>
</dbReference>
<dbReference type="InterPro" id="IPR001650">
    <property type="entry name" value="Helicase_C-like"/>
</dbReference>
<dbReference type="AlphaFoldDB" id="A0AAD9WJB1"/>
<feature type="domain" description="Helicase ATP-binding" evidence="8">
    <location>
        <begin position="95"/>
        <end position="262"/>
    </location>
</feature>
<dbReference type="Proteomes" id="UP000030711">
    <property type="component" value="Unassembled WGS sequence"/>
</dbReference>
<dbReference type="InterPro" id="IPR014001">
    <property type="entry name" value="Helicase_ATP-bd"/>
</dbReference>
<feature type="domain" description="DEAD-box RNA helicase Q" evidence="10">
    <location>
        <begin position="64"/>
        <end position="92"/>
    </location>
</feature>
<evidence type="ECO:0000313" key="11">
    <source>
        <dbReference type="EMBL" id="KAK2632073.1"/>
    </source>
</evidence>
<feature type="compositionally biased region" description="Acidic residues" evidence="7">
    <location>
        <begin position="1"/>
        <end position="11"/>
    </location>
</feature>
<gene>
    <name evidence="11" type="ORF">EUGRSUZ_L02030</name>
</gene>
<organism evidence="11 12">
    <name type="scientific">Eucalyptus grandis</name>
    <name type="common">Flooded gum</name>
    <dbReference type="NCBI Taxonomy" id="71139"/>
    <lineage>
        <taxon>Eukaryota</taxon>
        <taxon>Viridiplantae</taxon>
        <taxon>Streptophyta</taxon>
        <taxon>Embryophyta</taxon>
        <taxon>Tracheophyta</taxon>
        <taxon>Spermatophyta</taxon>
        <taxon>Magnoliopsida</taxon>
        <taxon>eudicotyledons</taxon>
        <taxon>Gunneridae</taxon>
        <taxon>Pentapetalae</taxon>
        <taxon>rosids</taxon>
        <taxon>malvids</taxon>
        <taxon>Myrtales</taxon>
        <taxon>Myrtaceae</taxon>
        <taxon>Myrtoideae</taxon>
        <taxon>Eucalypteae</taxon>
        <taxon>Eucalyptus</taxon>
    </lineage>
</organism>
<dbReference type="PROSITE" id="PS51192">
    <property type="entry name" value="HELICASE_ATP_BIND_1"/>
    <property type="match status" value="1"/>
</dbReference>
<accession>A0AAD9WJB1</accession>
<dbReference type="Pfam" id="PF00270">
    <property type="entry name" value="DEAD"/>
    <property type="match status" value="1"/>
</dbReference>
<comment type="similarity">
    <text evidence="6">Belongs to the DEAD box helicase family.</text>
</comment>
<dbReference type="SUPFAM" id="SSF52540">
    <property type="entry name" value="P-loop containing nucleoside triphosphate hydrolases"/>
    <property type="match status" value="2"/>
</dbReference>
<evidence type="ECO:0000256" key="7">
    <source>
        <dbReference type="SAM" id="MobiDB-lite"/>
    </source>
</evidence>
<sequence>MDQESQVDEDFPLFRKCSKQPKVPPSSSLATSSSSGLAAETSIKQVEKVKEDTSLTSTAPGDPVTFGDLGLAEWAVQTCKELGMRKPTPVQAHCVPQILAGRDVLGLAQTGSGKTAAFALPILHRLSLDPYGIFALGIGLSAGRAVQGIGVMPTPECTVIVGGMDMLTQAQSLMKRPHVVISTPGRIKVLLDENPDIPPLFSNTKFLVLDEADRVLDVGFEEELRVIFQCLPKKRQTLLFSATITSDLQTLLELSSNKPFFYEAYEGFKTVDTLKQQYVFIPKNVKDVYLFHVLSKMEDMGIRSVMIFVSTCSSYITLQLMLQVVGLDIPTVDLVINYDIPQFPRDYVHRVGRTARAGRGGLAISFVTQDDITLIQEIEAVLGRQLDKFDCKENDVLSDITKVYKARRVASMKMMDDGFEEKVKERKKQKRKTMAQKGLVNKRRSNKRKRRSDTS</sequence>
<dbReference type="SMART" id="SM00490">
    <property type="entry name" value="HELICc"/>
    <property type="match status" value="1"/>
</dbReference>
<name>A0AAD9WJB1_EUCGR</name>
<dbReference type="SMART" id="SM00487">
    <property type="entry name" value="DEXDc"/>
    <property type="match status" value="1"/>
</dbReference>
<protein>
    <recommendedName>
        <fullName evidence="13">RNA helicase</fullName>
    </recommendedName>
</protein>
<keyword evidence="4 6" id="KW-0067">ATP-binding</keyword>
<dbReference type="Gene3D" id="3.40.50.300">
    <property type="entry name" value="P-loop containing nucleotide triphosphate hydrolases"/>
    <property type="match status" value="2"/>
</dbReference>
<dbReference type="InterPro" id="IPR027417">
    <property type="entry name" value="P-loop_NTPase"/>
</dbReference>
<evidence type="ECO:0000256" key="1">
    <source>
        <dbReference type="ARBA" id="ARBA00022741"/>
    </source>
</evidence>
<feature type="short sequence motif" description="Q motif" evidence="5">
    <location>
        <begin position="64"/>
        <end position="92"/>
    </location>
</feature>
<keyword evidence="1 6" id="KW-0547">Nucleotide-binding</keyword>
<keyword evidence="12" id="KW-1185">Reference proteome</keyword>
<dbReference type="PROSITE" id="PS00039">
    <property type="entry name" value="DEAD_ATP_HELICASE"/>
    <property type="match status" value="1"/>
</dbReference>
<keyword evidence="3 6" id="KW-0347">Helicase</keyword>
<evidence type="ECO:0008006" key="13">
    <source>
        <dbReference type="Google" id="ProtNLM"/>
    </source>
</evidence>
<evidence type="ECO:0000259" key="10">
    <source>
        <dbReference type="PROSITE" id="PS51195"/>
    </source>
</evidence>
<dbReference type="InterPro" id="IPR000629">
    <property type="entry name" value="RNA-helicase_DEAD-box_CS"/>
</dbReference>
<dbReference type="CDD" id="cd18787">
    <property type="entry name" value="SF2_C_DEAD"/>
    <property type="match status" value="1"/>
</dbReference>
<feature type="region of interest" description="Disordered" evidence="7">
    <location>
        <begin position="420"/>
        <end position="455"/>
    </location>
</feature>
<evidence type="ECO:0000256" key="2">
    <source>
        <dbReference type="ARBA" id="ARBA00022801"/>
    </source>
</evidence>
<dbReference type="GO" id="GO:0003676">
    <property type="term" value="F:nucleic acid binding"/>
    <property type="evidence" value="ECO:0007669"/>
    <property type="project" value="InterPro"/>
</dbReference>
<dbReference type="InterPro" id="IPR011545">
    <property type="entry name" value="DEAD/DEAH_box_helicase_dom"/>
</dbReference>
<evidence type="ECO:0000256" key="3">
    <source>
        <dbReference type="ARBA" id="ARBA00022806"/>
    </source>
</evidence>
<dbReference type="PANTHER" id="PTHR47959:SF24">
    <property type="entry name" value="ATP-DEPENDENT RNA HELICASE"/>
    <property type="match status" value="1"/>
</dbReference>
<comment type="caution">
    <text evidence="11">The sequence shown here is derived from an EMBL/GenBank/DDBJ whole genome shotgun (WGS) entry which is preliminary data.</text>
</comment>
<dbReference type="EMBL" id="MU848769">
    <property type="protein sequence ID" value="KAK2632073.1"/>
    <property type="molecule type" value="Genomic_DNA"/>
</dbReference>
<dbReference type="PROSITE" id="PS51194">
    <property type="entry name" value="HELICASE_CTER"/>
    <property type="match status" value="1"/>
</dbReference>
<keyword evidence="2 6" id="KW-0378">Hydrolase</keyword>
<dbReference type="PROSITE" id="PS51195">
    <property type="entry name" value="Q_MOTIF"/>
    <property type="match status" value="1"/>
</dbReference>
<evidence type="ECO:0000256" key="4">
    <source>
        <dbReference type="ARBA" id="ARBA00022840"/>
    </source>
</evidence>
<feature type="region of interest" description="Disordered" evidence="7">
    <location>
        <begin position="1"/>
        <end position="39"/>
    </location>
</feature>
<feature type="compositionally biased region" description="Basic residues" evidence="7">
    <location>
        <begin position="425"/>
        <end position="455"/>
    </location>
</feature>
<evidence type="ECO:0000313" key="12">
    <source>
        <dbReference type="Proteomes" id="UP000030711"/>
    </source>
</evidence>
<dbReference type="InterPro" id="IPR014014">
    <property type="entry name" value="RNA_helicase_DEAD_Q_motif"/>
</dbReference>
<dbReference type="GO" id="GO:0003724">
    <property type="term" value="F:RNA helicase activity"/>
    <property type="evidence" value="ECO:0007669"/>
    <property type="project" value="InterPro"/>
</dbReference>
<reference evidence="11 12" key="1">
    <citation type="journal article" date="2014" name="Nature">
        <title>The genome of Eucalyptus grandis.</title>
        <authorList>
            <person name="Myburg A.A."/>
            <person name="Grattapaglia D."/>
            <person name="Tuskan G.A."/>
            <person name="Hellsten U."/>
            <person name="Hayes R.D."/>
            <person name="Grimwood J."/>
            <person name="Jenkins J."/>
            <person name="Lindquist E."/>
            <person name="Tice H."/>
            <person name="Bauer D."/>
            <person name="Goodstein D.M."/>
            <person name="Dubchak I."/>
            <person name="Poliakov A."/>
            <person name="Mizrachi E."/>
            <person name="Kullan A.R."/>
            <person name="Hussey S.G."/>
            <person name="Pinard D."/>
            <person name="van der Merwe K."/>
            <person name="Singh P."/>
            <person name="van Jaarsveld I."/>
            <person name="Silva-Junior O.B."/>
            <person name="Togawa R.C."/>
            <person name="Pappas M.R."/>
            <person name="Faria D.A."/>
            <person name="Sansaloni C.P."/>
            <person name="Petroli C.D."/>
            <person name="Yang X."/>
            <person name="Ranjan P."/>
            <person name="Tschaplinski T.J."/>
            <person name="Ye C.Y."/>
            <person name="Li T."/>
            <person name="Sterck L."/>
            <person name="Vanneste K."/>
            <person name="Murat F."/>
            <person name="Soler M."/>
            <person name="Clemente H.S."/>
            <person name="Saidi N."/>
            <person name="Cassan-Wang H."/>
            <person name="Dunand C."/>
            <person name="Hefer C.A."/>
            <person name="Bornberg-Bauer E."/>
            <person name="Kersting A.R."/>
            <person name="Vining K."/>
            <person name="Amarasinghe V."/>
            <person name="Ranik M."/>
            <person name="Naithani S."/>
            <person name="Elser J."/>
            <person name="Boyd A.E."/>
            <person name="Liston A."/>
            <person name="Spatafora J.W."/>
            <person name="Dharmwardhana P."/>
            <person name="Raja R."/>
            <person name="Sullivan C."/>
            <person name="Romanel E."/>
            <person name="Alves-Ferreira M."/>
            <person name="Kulheim C."/>
            <person name="Foley W."/>
            <person name="Carocha V."/>
            <person name="Paiva J."/>
            <person name="Kudrna D."/>
            <person name="Brommonschenkel S.H."/>
            <person name="Pasquali G."/>
            <person name="Byrne M."/>
            <person name="Rigault P."/>
            <person name="Tibbits J."/>
            <person name="Spokevicius A."/>
            <person name="Jones R.C."/>
            <person name="Steane D.A."/>
            <person name="Vaillancourt R.E."/>
            <person name="Potts B.M."/>
            <person name="Joubert F."/>
            <person name="Barry K."/>
            <person name="Pappas G.J."/>
            <person name="Strauss S.H."/>
            <person name="Jaiswal P."/>
            <person name="Grima-Pettenati J."/>
            <person name="Salse J."/>
            <person name="Van de Peer Y."/>
            <person name="Rokhsar D.S."/>
            <person name="Schmutz J."/>
        </authorList>
    </citation>
    <scope>NUCLEOTIDE SEQUENCE [LARGE SCALE GENOMIC DNA]</scope>
    <source>
        <strain evidence="12">cv. BRASUZ1</strain>
        <tissue evidence="11">Leaf extractions</tissue>
    </source>
</reference>
<proteinExistence type="inferred from homology"/>
<feature type="domain" description="Helicase C-terminal" evidence="9">
    <location>
        <begin position="247"/>
        <end position="397"/>
    </location>
</feature>
<dbReference type="GO" id="GO:0005524">
    <property type="term" value="F:ATP binding"/>
    <property type="evidence" value="ECO:0007669"/>
    <property type="project" value="UniProtKB-KW"/>
</dbReference>
<evidence type="ECO:0000256" key="5">
    <source>
        <dbReference type="PROSITE-ProRule" id="PRU00552"/>
    </source>
</evidence>
<feature type="compositionally biased region" description="Low complexity" evidence="7">
    <location>
        <begin position="26"/>
        <end position="39"/>
    </location>
</feature>
<dbReference type="PANTHER" id="PTHR47959">
    <property type="entry name" value="ATP-DEPENDENT RNA HELICASE RHLE-RELATED"/>
    <property type="match status" value="1"/>
</dbReference>
<dbReference type="InterPro" id="IPR050079">
    <property type="entry name" value="DEAD_box_RNA_helicase"/>
</dbReference>
<evidence type="ECO:0000259" key="8">
    <source>
        <dbReference type="PROSITE" id="PS51192"/>
    </source>
</evidence>
<dbReference type="GO" id="GO:0016787">
    <property type="term" value="F:hydrolase activity"/>
    <property type="evidence" value="ECO:0007669"/>
    <property type="project" value="UniProtKB-KW"/>
</dbReference>
<evidence type="ECO:0000259" key="9">
    <source>
        <dbReference type="PROSITE" id="PS51194"/>
    </source>
</evidence>